<feature type="transmembrane region" description="Helical" evidence="1">
    <location>
        <begin position="6"/>
        <end position="26"/>
    </location>
</feature>
<dbReference type="GeneID" id="55609615"/>
<evidence type="ECO:0000313" key="2">
    <source>
        <dbReference type="EMBL" id="AXH67349.1"/>
    </source>
</evidence>
<dbReference type="Proteomes" id="UP000260216">
    <property type="component" value="Segment"/>
</dbReference>
<keyword evidence="3" id="KW-1185">Reference proteome</keyword>
<name>A0A345MA28_9CAUD</name>
<feature type="transmembrane region" description="Helical" evidence="1">
    <location>
        <begin position="38"/>
        <end position="59"/>
    </location>
</feature>
<protein>
    <submittedName>
        <fullName evidence="2">Uncharacterized protein</fullName>
    </submittedName>
</protein>
<reference evidence="2 3" key="1">
    <citation type="submission" date="2018-07" db="EMBL/GenBank/DDBJ databases">
        <authorList>
            <person name="Wofford K.M."/>
            <person name="Typhair T.J."/>
            <person name="Gonzales M.A."/>
            <person name="Castillo J.C."/>
            <person name="Smith B.R."/>
            <person name="Klug H.M."/>
            <person name="Hughes L.E."/>
            <person name="Garlena R.A."/>
            <person name="Russell D.A."/>
            <person name="Pope W.H."/>
            <person name="Jacobs-Sera D."/>
            <person name="Hatfull G.F."/>
        </authorList>
    </citation>
    <scope>NUCLEOTIDE SEQUENCE [LARGE SCALE GENOMIC DNA]</scope>
</reference>
<evidence type="ECO:0000256" key="1">
    <source>
        <dbReference type="SAM" id="Phobius"/>
    </source>
</evidence>
<keyword evidence="1" id="KW-0812">Transmembrane</keyword>
<evidence type="ECO:0000313" key="3">
    <source>
        <dbReference type="Proteomes" id="UP000260216"/>
    </source>
</evidence>
<dbReference type="KEGG" id="vg:55609615"/>
<keyword evidence="1" id="KW-0472">Membrane</keyword>
<organism evidence="2 3">
    <name type="scientific">Streptomyces phage Wofford</name>
    <dbReference type="NCBI Taxonomy" id="2283267"/>
    <lineage>
        <taxon>Viruses</taxon>
        <taxon>Duplodnaviria</taxon>
        <taxon>Heunggongvirae</taxon>
        <taxon>Uroviricota</taxon>
        <taxon>Caudoviricetes</taxon>
        <taxon>Stanwilliamsviridae</taxon>
        <taxon>Boydwoodruffvirinae</taxon>
        <taxon>Karimacvirus</taxon>
        <taxon>Karimacvirus wofford</taxon>
        <taxon>Streptomyces virus Wofford</taxon>
    </lineage>
</organism>
<dbReference type="RefSeq" id="YP_009839856.1">
    <property type="nucleotide sequence ID" value="NC_048722.1"/>
</dbReference>
<sequence length="62" mass="6887">MEIIGMIAVTLFFGWLALMGIAINMIPAEMNGYQRIAALAWTAGWVYLWWIVVGTNIQVTVG</sequence>
<gene>
    <name evidence="2" type="primary">207</name>
    <name evidence="2" type="ORF">SEA_WOFFORD_207</name>
</gene>
<accession>A0A345MA28</accession>
<dbReference type="EMBL" id="MH576968">
    <property type="protein sequence ID" value="AXH67349.1"/>
    <property type="molecule type" value="Genomic_DNA"/>
</dbReference>
<keyword evidence="1" id="KW-1133">Transmembrane helix</keyword>
<proteinExistence type="predicted"/>